<evidence type="ECO:0000313" key="4">
    <source>
        <dbReference type="RefSeq" id="XP_025048775.1"/>
    </source>
</evidence>
<evidence type="ECO:0000259" key="2">
    <source>
        <dbReference type="Pfam" id="PF14977"/>
    </source>
</evidence>
<reference evidence="4" key="1">
    <citation type="submission" date="2025-08" db="UniProtKB">
        <authorList>
            <consortium name="RefSeq"/>
        </authorList>
    </citation>
    <scope>IDENTIFICATION</scope>
</reference>
<feature type="compositionally biased region" description="Basic and acidic residues" evidence="1">
    <location>
        <begin position="10"/>
        <end position="20"/>
    </location>
</feature>
<dbReference type="AlphaFoldDB" id="A0A3Q0FRL3"/>
<gene>
    <name evidence="4" type="primary">ERICH6</name>
</gene>
<proteinExistence type="predicted"/>
<dbReference type="InterPro" id="IPR029281">
    <property type="entry name" value="FAM194_C"/>
</dbReference>
<feature type="region of interest" description="Disordered" evidence="1">
    <location>
        <begin position="1"/>
        <end position="109"/>
    </location>
</feature>
<feature type="compositionally biased region" description="Low complexity" evidence="1">
    <location>
        <begin position="60"/>
        <end position="71"/>
    </location>
</feature>
<dbReference type="KEGG" id="asn:102375018"/>
<dbReference type="InParanoid" id="A0A3Q0FRL3"/>
<feature type="domain" description="FAM194 C-terminal" evidence="2">
    <location>
        <begin position="414"/>
        <end position="616"/>
    </location>
</feature>
<name>A0A3Q0FRL3_ALLSI</name>
<dbReference type="RefSeq" id="XP_025048775.1">
    <property type="nucleotide sequence ID" value="XM_025192990.1"/>
</dbReference>
<accession>A0A3Q0FRL3</accession>
<sequence>WKHPHQSSSSEHKSSGRRETAGSTEVEPESSFREGATEQAPPASGTEDHRILPGGITKESSSLSLNTLSSSPQDMSSKEKSDNGKEVGSETSLQERATAQTASDTGPKGILGILGGIRKETSFLSLHKLSSERKMSAYVDASAHKKPLGISVSIQTETSWLYEHVYRKLSQRKMKEFEKTSAHVDSTSKTDMLVAPSQELASIGILCDTEFNEDFVKLFEESLWTLPCIGLPALLAYKPESSRENMQIEIEEECVPVCEYCGSPLKVFPSYEYTDPTSKDYQMNFCCENSRDLYKYIVNESQLYEKSKNESISIDPHEAHGSETERQRAREKAYLRQQERQMVKQLAYVTAEQTSFIEYSKQLNTISYQLSREPPWSGTYTLPSDETVEKEEGEDINYSITCCDFTIVGGKLAKNQFLEKYYRHGGKFLTLFPDGTSQLFYPSGNLAVIVVNKKGGLICIVQEDKPTNAAIQAVFESSGKSTCYHPNGTIWININIEEGHYLDQAGNRVRVWTWPSHLKPSGSRIPFKPIFISLNQYLGVRIYGQDKIMISFLAMGQQAKFIVGTKVQVRQSSQLPSPKFPCEELLLFACKIKIQHLFDRLQRCLNFPSNEQWDKIKPPSYLATQALKLMYLCKNSGISEDLDSSVRAIINAPV</sequence>
<feature type="non-terminal residue" evidence="4">
    <location>
        <position position="1"/>
    </location>
</feature>
<organism evidence="3 4">
    <name type="scientific">Alligator sinensis</name>
    <name type="common">Chinese alligator</name>
    <dbReference type="NCBI Taxonomy" id="38654"/>
    <lineage>
        <taxon>Eukaryota</taxon>
        <taxon>Metazoa</taxon>
        <taxon>Chordata</taxon>
        <taxon>Craniata</taxon>
        <taxon>Vertebrata</taxon>
        <taxon>Euteleostomi</taxon>
        <taxon>Archelosauria</taxon>
        <taxon>Archosauria</taxon>
        <taxon>Crocodylia</taxon>
        <taxon>Alligatoridae</taxon>
        <taxon>Alligatorinae</taxon>
        <taxon>Alligator</taxon>
    </lineage>
</organism>
<dbReference type="Proteomes" id="UP000189705">
    <property type="component" value="Unplaced"/>
</dbReference>
<dbReference type="CTD" id="131831"/>
<dbReference type="GeneID" id="102375018"/>
<evidence type="ECO:0000256" key="1">
    <source>
        <dbReference type="SAM" id="MobiDB-lite"/>
    </source>
</evidence>
<feature type="compositionally biased region" description="Polar residues" evidence="1">
    <location>
        <begin position="89"/>
        <end position="104"/>
    </location>
</feature>
<protein>
    <submittedName>
        <fullName evidence="4">Glutamate-rich protein 6</fullName>
    </submittedName>
</protein>
<feature type="compositionally biased region" description="Basic and acidic residues" evidence="1">
    <location>
        <begin position="76"/>
        <end position="88"/>
    </location>
</feature>
<evidence type="ECO:0000313" key="3">
    <source>
        <dbReference type="Proteomes" id="UP000189705"/>
    </source>
</evidence>
<dbReference type="PANTHER" id="PTHR23093">
    <property type="entry name" value="SIMILAR TO CHROMOSOME 3 OPEN READING FRAME 20"/>
    <property type="match status" value="1"/>
</dbReference>
<keyword evidence="3" id="KW-1185">Reference proteome</keyword>
<dbReference type="PANTHER" id="PTHR23093:SF18">
    <property type="entry name" value="GLUTAMATE RICH 6"/>
    <property type="match status" value="1"/>
</dbReference>
<dbReference type="Pfam" id="PF14977">
    <property type="entry name" value="FAM194"/>
    <property type="match status" value="1"/>
</dbReference>